<evidence type="ECO:0000313" key="2">
    <source>
        <dbReference type="EMBL" id="KAK9022819.1"/>
    </source>
</evidence>
<protein>
    <submittedName>
        <fullName evidence="2">Uncharacterized protein</fullName>
    </submittedName>
</protein>
<feature type="signal peptide" evidence="1">
    <location>
        <begin position="1"/>
        <end position="16"/>
    </location>
</feature>
<keyword evidence="1" id="KW-0732">Signal</keyword>
<comment type="caution">
    <text evidence="2">The sequence shown here is derived from an EMBL/GenBank/DDBJ whole genome shotgun (WGS) entry which is preliminary data.</text>
</comment>
<dbReference type="Proteomes" id="UP001396334">
    <property type="component" value="Unassembled WGS sequence"/>
</dbReference>
<name>A0ABR2SCZ6_9ROSI</name>
<accession>A0ABR2SCZ6</accession>
<reference evidence="2 3" key="1">
    <citation type="journal article" date="2024" name="G3 (Bethesda)">
        <title>Genome assembly of Hibiscus sabdariffa L. provides insights into metabolisms of medicinal natural products.</title>
        <authorList>
            <person name="Kim T."/>
        </authorList>
    </citation>
    <scope>NUCLEOTIDE SEQUENCE [LARGE SCALE GENOMIC DNA]</scope>
    <source>
        <strain evidence="2">TK-2024</strain>
        <tissue evidence="2">Old leaves</tissue>
    </source>
</reference>
<organism evidence="2 3">
    <name type="scientific">Hibiscus sabdariffa</name>
    <name type="common">roselle</name>
    <dbReference type="NCBI Taxonomy" id="183260"/>
    <lineage>
        <taxon>Eukaryota</taxon>
        <taxon>Viridiplantae</taxon>
        <taxon>Streptophyta</taxon>
        <taxon>Embryophyta</taxon>
        <taxon>Tracheophyta</taxon>
        <taxon>Spermatophyta</taxon>
        <taxon>Magnoliopsida</taxon>
        <taxon>eudicotyledons</taxon>
        <taxon>Gunneridae</taxon>
        <taxon>Pentapetalae</taxon>
        <taxon>rosids</taxon>
        <taxon>malvids</taxon>
        <taxon>Malvales</taxon>
        <taxon>Malvaceae</taxon>
        <taxon>Malvoideae</taxon>
        <taxon>Hibiscus</taxon>
    </lineage>
</organism>
<evidence type="ECO:0000313" key="3">
    <source>
        <dbReference type="Proteomes" id="UP001396334"/>
    </source>
</evidence>
<gene>
    <name evidence="2" type="ORF">V6N11_003058</name>
</gene>
<feature type="chain" id="PRO_5046582154" evidence="1">
    <location>
        <begin position="17"/>
        <end position="85"/>
    </location>
</feature>
<proteinExistence type="predicted"/>
<evidence type="ECO:0000256" key="1">
    <source>
        <dbReference type="SAM" id="SignalP"/>
    </source>
</evidence>
<sequence length="85" mass="8909">MVVILSLGLAIFAWEGMRELSHMKEEVGGEVGITGTGTGTANGWSQKVESDSQVFTGHSDWVSLCLSPASNCKPLNLPSPASGFV</sequence>
<dbReference type="EMBL" id="JBBPBN010000015">
    <property type="protein sequence ID" value="KAK9022819.1"/>
    <property type="molecule type" value="Genomic_DNA"/>
</dbReference>
<keyword evidence="3" id="KW-1185">Reference proteome</keyword>